<dbReference type="CDD" id="cd00063">
    <property type="entry name" value="FN3"/>
    <property type="match status" value="1"/>
</dbReference>
<dbReference type="InterPro" id="IPR003531">
    <property type="entry name" value="Hempt_rcpt_S_F1_CS"/>
</dbReference>
<dbReference type="OrthoDB" id="8897483at2759"/>
<feature type="domain" description="Fibronectin type-III" evidence="10">
    <location>
        <begin position="133"/>
        <end position="231"/>
    </location>
</feature>
<protein>
    <recommendedName>
        <fullName evidence="10">Fibronectin type-III domain-containing protein</fullName>
    </recommendedName>
</protein>
<organism evidence="11 12">
    <name type="scientific">Synaphobranchus kaupii</name>
    <name type="common">Kaup's arrowtooth eel</name>
    <dbReference type="NCBI Taxonomy" id="118154"/>
    <lineage>
        <taxon>Eukaryota</taxon>
        <taxon>Metazoa</taxon>
        <taxon>Chordata</taxon>
        <taxon>Craniata</taxon>
        <taxon>Vertebrata</taxon>
        <taxon>Euteleostomi</taxon>
        <taxon>Actinopterygii</taxon>
        <taxon>Neopterygii</taxon>
        <taxon>Teleostei</taxon>
        <taxon>Anguilliformes</taxon>
        <taxon>Synaphobranchidae</taxon>
        <taxon>Synaphobranchus</taxon>
    </lineage>
</organism>
<keyword evidence="5 8" id="KW-0472">Membrane</keyword>
<accession>A0A9Q1ETB4</accession>
<evidence type="ECO:0000256" key="6">
    <source>
        <dbReference type="ARBA" id="ARBA00023170"/>
    </source>
</evidence>
<dbReference type="AlphaFoldDB" id="A0A9Q1ETB4"/>
<keyword evidence="4 8" id="KW-1133">Transmembrane helix</keyword>
<evidence type="ECO:0000256" key="3">
    <source>
        <dbReference type="ARBA" id="ARBA00022729"/>
    </source>
</evidence>
<comment type="subcellular location">
    <subcellularLocation>
        <location evidence="1">Membrane</location>
        <topology evidence="1">Single-pass type I membrane protein</topology>
    </subcellularLocation>
</comment>
<dbReference type="Gene3D" id="2.60.40.10">
    <property type="entry name" value="Immunoglobulins"/>
    <property type="match status" value="1"/>
</dbReference>
<keyword evidence="7" id="KW-0325">Glycoprotein</keyword>
<keyword evidence="2 8" id="KW-0812">Transmembrane</keyword>
<dbReference type="InterPro" id="IPR036116">
    <property type="entry name" value="FN3_sf"/>
</dbReference>
<dbReference type="PROSITE" id="PS01355">
    <property type="entry name" value="HEMATOPO_REC_S_F1"/>
    <property type="match status" value="1"/>
</dbReference>
<dbReference type="PROSITE" id="PS50853">
    <property type="entry name" value="FN3"/>
    <property type="match status" value="1"/>
</dbReference>
<evidence type="ECO:0000256" key="7">
    <source>
        <dbReference type="ARBA" id="ARBA00023180"/>
    </source>
</evidence>
<feature type="transmembrane region" description="Helical" evidence="8">
    <location>
        <begin position="241"/>
        <end position="261"/>
    </location>
</feature>
<gene>
    <name evidence="11" type="ORF">SKAU_G00288380</name>
</gene>
<sequence length="473" mass="53393">MKLLLAVLWASCNDTVFLQACEEKALDNGLTCVTDYWLRISCVLNTTVQPLNRALSHWLVFHDCIEGESKFECQLVNVGDYFNCTTKAEIEGVDTFMADDHFKVTLHSKMSGHEIYMSINSTFWPAYNIKPNAPSNLTVIRNSRTYLFTWISNYEGHPYIREEFDYKLLYYRTGFPDQVNIVHTKGKTLNMSDTILETDTEYTAVVRSHPNTYQGQWSEWSPLVHWRTKAKPVRGWDAFRFVWNVALPMCVVAGILLFFFFSHTDRLKVKVWSIVPTPAPYFQPLYNSYKGNFRSWLLSQGGPGEPLRLEEVVKIDTLMEVQPLKEEEENCPPTPTSHPVPYPTPYVAPGNEGWCTGSHAPSPAPDTPPSLSLLKVSLAEIFGSQSLDLVLAGADEWECENRMHSLDSYWAEDRLTSKPEDLCVRKDYCTLSGPHNELVPAAALTPASAKVDEDPCSGCSHNALGPQADVDSV</sequence>
<dbReference type="SUPFAM" id="SSF49265">
    <property type="entry name" value="Fibronectin type III"/>
    <property type="match status" value="1"/>
</dbReference>
<dbReference type="InterPro" id="IPR003961">
    <property type="entry name" value="FN3_dom"/>
</dbReference>
<evidence type="ECO:0000259" key="10">
    <source>
        <dbReference type="PROSITE" id="PS50853"/>
    </source>
</evidence>
<evidence type="ECO:0000313" key="11">
    <source>
        <dbReference type="EMBL" id="KAJ8344645.1"/>
    </source>
</evidence>
<keyword evidence="12" id="KW-1185">Reference proteome</keyword>
<dbReference type="GO" id="GO:0004896">
    <property type="term" value="F:cytokine receptor activity"/>
    <property type="evidence" value="ECO:0007669"/>
    <property type="project" value="InterPro"/>
</dbReference>
<dbReference type="EMBL" id="JAINUF010000012">
    <property type="protein sequence ID" value="KAJ8344645.1"/>
    <property type="molecule type" value="Genomic_DNA"/>
</dbReference>
<dbReference type="PANTHER" id="PTHR23037">
    <property type="entry name" value="CYTOKINE RECEPTOR"/>
    <property type="match status" value="1"/>
</dbReference>
<proteinExistence type="predicted"/>
<evidence type="ECO:0000256" key="8">
    <source>
        <dbReference type="SAM" id="Phobius"/>
    </source>
</evidence>
<evidence type="ECO:0000256" key="4">
    <source>
        <dbReference type="ARBA" id="ARBA00022989"/>
    </source>
</evidence>
<evidence type="ECO:0000313" key="12">
    <source>
        <dbReference type="Proteomes" id="UP001152622"/>
    </source>
</evidence>
<evidence type="ECO:0000256" key="5">
    <source>
        <dbReference type="ARBA" id="ARBA00023136"/>
    </source>
</evidence>
<evidence type="ECO:0000256" key="2">
    <source>
        <dbReference type="ARBA" id="ARBA00022692"/>
    </source>
</evidence>
<dbReference type="PANTHER" id="PTHR23037:SF7">
    <property type="entry name" value="INTERLEUKIN-21 RECEPTOR"/>
    <property type="match status" value="1"/>
</dbReference>
<name>A0A9Q1ETB4_SYNKA</name>
<evidence type="ECO:0000256" key="1">
    <source>
        <dbReference type="ARBA" id="ARBA00004479"/>
    </source>
</evidence>
<reference evidence="11" key="1">
    <citation type="journal article" date="2023" name="Science">
        <title>Genome structures resolve the early diversification of teleost fishes.</title>
        <authorList>
            <person name="Parey E."/>
            <person name="Louis A."/>
            <person name="Montfort J."/>
            <person name="Bouchez O."/>
            <person name="Roques C."/>
            <person name="Iampietro C."/>
            <person name="Lluch J."/>
            <person name="Castinel A."/>
            <person name="Donnadieu C."/>
            <person name="Desvignes T."/>
            <person name="Floi Bucao C."/>
            <person name="Jouanno E."/>
            <person name="Wen M."/>
            <person name="Mejri S."/>
            <person name="Dirks R."/>
            <person name="Jansen H."/>
            <person name="Henkel C."/>
            <person name="Chen W.J."/>
            <person name="Zahm M."/>
            <person name="Cabau C."/>
            <person name="Klopp C."/>
            <person name="Thompson A.W."/>
            <person name="Robinson-Rechavi M."/>
            <person name="Braasch I."/>
            <person name="Lecointre G."/>
            <person name="Bobe J."/>
            <person name="Postlethwait J.H."/>
            <person name="Berthelot C."/>
            <person name="Roest Crollius H."/>
            <person name="Guiguen Y."/>
        </authorList>
    </citation>
    <scope>NUCLEOTIDE SEQUENCE</scope>
    <source>
        <strain evidence="11">WJC10195</strain>
    </source>
</reference>
<feature type="chain" id="PRO_5040433612" description="Fibronectin type-III domain-containing protein" evidence="9">
    <location>
        <begin position="21"/>
        <end position="473"/>
    </location>
</feature>
<feature type="signal peptide" evidence="9">
    <location>
        <begin position="1"/>
        <end position="20"/>
    </location>
</feature>
<evidence type="ECO:0000256" key="9">
    <source>
        <dbReference type="SAM" id="SignalP"/>
    </source>
</evidence>
<dbReference type="InterPro" id="IPR013783">
    <property type="entry name" value="Ig-like_fold"/>
</dbReference>
<dbReference type="Proteomes" id="UP001152622">
    <property type="component" value="Chromosome 12"/>
</dbReference>
<keyword evidence="6" id="KW-0675">Receptor</keyword>
<comment type="caution">
    <text evidence="11">The sequence shown here is derived from an EMBL/GenBank/DDBJ whole genome shotgun (WGS) entry which is preliminary data.</text>
</comment>
<keyword evidence="3 9" id="KW-0732">Signal</keyword>
<dbReference type="GO" id="GO:0009897">
    <property type="term" value="C:external side of plasma membrane"/>
    <property type="evidence" value="ECO:0007669"/>
    <property type="project" value="TreeGrafter"/>
</dbReference>